<dbReference type="Gene3D" id="3.40.30.10">
    <property type="entry name" value="Glutaredoxin"/>
    <property type="match status" value="1"/>
</dbReference>
<evidence type="ECO:0000256" key="2">
    <source>
        <dbReference type="PROSITE-ProRule" id="PRU01282"/>
    </source>
</evidence>
<comment type="caution">
    <text evidence="3">The sequence shown here is derived from an EMBL/GenBank/DDBJ whole genome shotgun (WGS) entry which is preliminary data.</text>
</comment>
<dbReference type="PROSITE" id="PS51353">
    <property type="entry name" value="ARSC"/>
    <property type="match status" value="1"/>
</dbReference>
<comment type="similarity">
    <text evidence="1 2">Belongs to the ArsC family.</text>
</comment>
<protein>
    <submittedName>
        <fullName evidence="3">ArsC family reductase</fullName>
    </submittedName>
</protein>
<dbReference type="PANTHER" id="PTHR30041:SF8">
    <property type="entry name" value="PROTEIN YFFB"/>
    <property type="match status" value="1"/>
</dbReference>
<dbReference type="NCBIfam" id="TIGR01617">
    <property type="entry name" value="arsC_related"/>
    <property type="match status" value="1"/>
</dbReference>
<dbReference type="Pfam" id="PF03960">
    <property type="entry name" value="ArsC"/>
    <property type="match status" value="1"/>
</dbReference>
<dbReference type="EMBL" id="NTJZ01000001">
    <property type="protein sequence ID" value="PDH35437.1"/>
    <property type="molecule type" value="Genomic_DNA"/>
</dbReference>
<dbReference type="InterPro" id="IPR036249">
    <property type="entry name" value="Thioredoxin-like_sf"/>
</dbReference>
<name>A0A2A5WGN6_9GAMM</name>
<evidence type="ECO:0000313" key="3">
    <source>
        <dbReference type="EMBL" id="PDH35437.1"/>
    </source>
</evidence>
<gene>
    <name evidence="3" type="ORF">CNF02_01635</name>
</gene>
<proteinExistence type="inferred from homology"/>
<dbReference type="InterPro" id="IPR006504">
    <property type="entry name" value="Tscrpt_reg_Spx/MgsR"/>
</dbReference>
<dbReference type="SUPFAM" id="SSF52833">
    <property type="entry name" value="Thioredoxin-like"/>
    <property type="match status" value="1"/>
</dbReference>
<evidence type="ECO:0000256" key="1">
    <source>
        <dbReference type="ARBA" id="ARBA00007198"/>
    </source>
</evidence>
<evidence type="ECO:0000313" key="4">
    <source>
        <dbReference type="Proteomes" id="UP000219329"/>
    </source>
</evidence>
<reference evidence="3 4" key="1">
    <citation type="submission" date="2017-08" db="EMBL/GenBank/DDBJ databases">
        <title>Fine stratification of microbial communities through a metagenomic profile of the photic zone.</title>
        <authorList>
            <person name="Haro-Moreno J.M."/>
            <person name="Lopez-Perez M."/>
            <person name="De La Torre J."/>
            <person name="Picazo A."/>
            <person name="Camacho A."/>
            <person name="Rodriguez-Valera F."/>
        </authorList>
    </citation>
    <scope>NUCLEOTIDE SEQUENCE [LARGE SCALE GENOMIC DNA]</scope>
    <source>
        <strain evidence="3">MED-G28</strain>
    </source>
</reference>
<sequence>MIKLYGINNCDTIKKTKRWLDTQNSEYEFHDYKKLGCSKQLAKQLLDQLPLNAVINTRGTTWRKLPDKVKNGLNRDVAINIMIEQPSVIKRPIFHIHGEWVIGFNPEKLTSLIK</sequence>
<accession>A0A2A5WGN6</accession>
<dbReference type="AlphaFoldDB" id="A0A2A5WGN6"/>
<dbReference type="Proteomes" id="UP000219329">
    <property type="component" value="Unassembled WGS sequence"/>
</dbReference>
<dbReference type="NCBIfam" id="NF008107">
    <property type="entry name" value="PRK10853.1"/>
    <property type="match status" value="1"/>
</dbReference>
<organism evidence="3 4">
    <name type="scientific">OM182 bacterium MED-G28</name>
    <dbReference type="NCBI Taxonomy" id="1986256"/>
    <lineage>
        <taxon>Bacteria</taxon>
        <taxon>Pseudomonadati</taxon>
        <taxon>Pseudomonadota</taxon>
        <taxon>Gammaproteobacteria</taxon>
        <taxon>OMG group</taxon>
        <taxon>OM182 clade</taxon>
    </lineage>
</organism>
<dbReference type="PANTHER" id="PTHR30041">
    <property type="entry name" value="ARSENATE REDUCTASE"/>
    <property type="match status" value="1"/>
</dbReference>
<dbReference type="InterPro" id="IPR006660">
    <property type="entry name" value="Arsenate_reductase-like"/>
</dbReference>